<evidence type="ECO:0000259" key="4">
    <source>
        <dbReference type="PROSITE" id="PS50887"/>
    </source>
</evidence>
<dbReference type="GO" id="GO:0043709">
    <property type="term" value="P:cell adhesion involved in single-species biofilm formation"/>
    <property type="evidence" value="ECO:0007669"/>
    <property type="project" value="TreeGrafter"/>
</dbReference>
<evidence type="ECO:0000313" key="6">
    <source>
        <dbReference type="Proteomes" id="UP000056968"/>
    </source>
</evidence>
<feature type="transmembrane region" description="Helical" evidence="3">
    <location>
        <begin position="7"/>
        <end position="25"/>
    </location>
</feature>
<proteinExistence type="predicted"/>
<keyword evidence="6" id="KW-1185">Reference proteome</keyword>
<keyword evidence="3" id="KW-0812">Transmembrane</keyword>
<dbReference type="SUPFAM" id="SSF55073">
    <property type="entry name" value="Nucleotide cyclase"/>
    <property type="match status" value="1"/>
</dbReference>
<evidence type="ECO:0000256" key="2">
    <source>
        <dbReference type="ARBA" id="ARBA00034247"/>
    </source>
</evidence>
<organism evidence="5 6">
    <name type="scientific">Sphingobium baderi</name>
    <dbReference type="NCBI Taxonomy" id="1332080"/>
    <lineage>
        <taxon>Bacteria</taxon>
        <taxon>Pseudomonadati</taxon>
        <taxon>Pseudomonadota</taxon>
        <taxon>Alphaproteobacteria</taxon>
        <taxon>Sphingomonadales</taxon>
        <taxon>Sphingomonadaceae</taxon>
        <taxon>Sphingobium</taxon>
    </lineage>
</organism>
<dbReference type="CDD" id="cd01949">
    <property type="entry name" value="GGDEF"/>
    <property type="match status" value="1"/>
</dbReference>
<dbReference type="Gene3D" id="3.30.70.270">
    <property type="match status" value="1"/>
</dbReference>
<dbReference type="EC" id="2.7.7.65" evidence="1"/>
<dbReference type="OrthoDB" id="384661at2"/>
<dbReference type="GO" id="GO:0052621">
    <property type="term" value="F:diguanylate cyclase activity"/>
    <property type="evidence" value="ECO:0007669"/>
    <property type="project" value="UniProtKB-EC"/>
</dbReference>
<dbReference type="SMART" id="SM00267">
    <property type="entry name" value="GGDEF"/>
    <property type="match status" value="1"/>
</dbReference>
<dbReference type="AlphaFoldDB" id="A0A0S3F087"/>
<comment type="catalytic activity">
    <reaction evidence="2">
        <text>2 GTP = 3',3'-c-di-GMP + 2 diphosphate</text>
        <dbReference type="Rhea" id="RHEA:24898"/>
        <dbReference type="ChEBI" id="CHEBI:33019"/>
        <dbReference type="ChEBI" id="CHEBI:37565"/>
        <dbReference type="ChEBI" id="CHEBI:58805"/>
        <dbReference type="EC" id="2.7.7.65"/>
    </reaction>
</comment>
<dbReference type="InterPro" id="IPR000160">
    <property type="entry name" value="GGDEF_dom"/>
</dbReference>
<keyword evidence="3" id="KW-1133">Transmembrane helix</keyword>
<evidence type="ECO:0000313" key="5">
    <source>
        <dbReference type="EMBL" id="ALR21093.1"/>
    </source>
</evidence>
<evidence type="ECO:0000256" key="3">
    <source>
        <dbReference type="SAM" id="Phobius"/>
    </source>
</evidence>
<dbReference type="Proteomes" id="UP000056968">
    <property type="component" value="Chromosome"/>
</dbReference>
<dbReference type="FunFam" id="3.30.70.270:FF:000001">
    <property type="entry name" value="Diguanylate cyclase domain protein"/>
    <property type="match status" value="1"/>
</dbReference>
<dbReference type="InterPro" id="IPR050469">
    <property type="entry name" value="Diguanylate_Cyclase"/>
</dbReference>
<dbReference type="STRING" id="1332080.ATN00_13110"/>
<dbReference type="EMBL" id="CP013264">
    <property type="protein sequence ID" value="ALR21093.1"/>
    <property type="molecule type" value="Genomic_DNA"/>
</dbReference>
<dbReference type="RefSeq" id="WP_062065350.1">
    <property type="nucleotide sequence ID" value="NZ_CP013264.1"/>
</dbReference>
<dbReference type="PANTHER" id="PTHR45138:SF9">
    <property type="entry name" value="DIGUANYLATE CYCLASE DGCM-RELATED"/>
    <property type="match status" value="1"/>
</dbReference>
<dbReference type="PROSITE" id="PS50887">
    <property type="entry name" value="GGDEF"/>
    <property type="match status" value="1"/>
</dbReference>
<gene>
    <name evidence="5" type="ORF">ATN00_13110</name>
</gene>
<reference evidence="5 6" key="1">
    <citation type="submission" date="2015-11" db="EMBL/GenBank/DDBJ databases">
        <title>A Two-component Flavoprotein Monooxygenase System MeaXY Responsible for para-Hydroxylation of 2-Methyl-6-ethylaniline and 2,6-Diethylaniline in Sphingobium baderi DE-13.</title>
        <authorList>
            <person name="Cheng M."/>
            <person name="Meng Q."/>
            <person name="Yang Y."/>
            <person name="Chu C."/>
            <person name="Yan X."/>
            <person name="He J."/>
            <person name="Li S."/>
        </authorList>
    </citation>
    <scope>NUCLEOTIDE SEQUENCE [LARGE SCALE GENOMIC DNA]</scope>
    <source>
        <strain evidence="5 6">DE-13</strain>
    </source>
</reference>
<dbReference type="NCBIfam" id="TIGR00254">
    <property type="entry name" value="GGDEF"/>
    <property type="match status" value="1"/>
</dbReference>
<accession>A0A0S3F087</accession>
<dbReference type="GO" id="GO:1902201">
    <property type="term" value="P:negative regulation of bacterial-type flagellum-dependent cell motility"/>
    <property type="evidence" value="ECO:0007669"/>
    <property type="project" value="TreeGrafter"/>
</dbReference>
<feature type="transmembrane region" description="Helical" evidence="3">
    <location>
        <begin position="37"/>
        <end position="57"/>
    </location>
</feature>
<dbReference type="GO" id="GO:0005886">
    <property type="term" value="C:plasma membrane"/>
    <property type="evidence" value="ECO:0007669"/>
    <property type="project" value="TreeGrafter"/>
</dbReference>
<dbReference type="InterPro" id="IPR043128">
    <property type="entry name" value="Rev_trsase/Diguanyl_cyclase"/>
</dbReference>
<dbReference type="Pfam" id="PF00990">
    <property type="entry name" value="GGDEF"/>
    <property type="match status" value="1"/>
</dbReference>
<protein>
    <recommendedName>
        <fullName evidence="1">diguanylate cyclase</fullName>
        <ecNumber evidence="1">2.7.7.65</ecNumber>
    </recommendedName>
</protein>
<name>A0A0S3F087_9SPHN</name>
<dbReference type="InterPro" id="IPR029787">
    <property type="entry name" value="Nucleotide_cyclase"/>
</dbReference>
<evidence type="ECO:0000256" key="1">
    <source>
        <dbReference type="ARBA" id="ARBA00012528"/>
    </source>
</evidence>
<dbReference type="PANTHER" id="PTHR45138">
    <property type="entry name" value="REGULATORY COMPONENTS OF SENSORY TRANSDUCTION SYSTEM"/>
    <property type="match status" value="1"/>
</dbReference>
<dbReference type="KEGG" id="sbd:ATN00_13110"/>
<sequence length="238" mass="26306">MGVRVKTLYFSMGSMLSMFVIMRITSHLSGMDIPLPIYILSMMFAGIMSYPFYVLLLESWEKNQRLRKELEQMVAHLQRKADVDDLTGLLSRSAFLERAEAMLKEDQVWLLVIDIDHFKEFNDTHGHQTGDAILQIVGHVIRSVLRPGNLAGRLGGEEFALCLTAHDVMSATNRAELVRAGIQALGVEAPSGGMLRATVSIGLSPYRAGQSLEECLHAADLAMYAAKTAGRNQVRLAA</sequence>
<feature type="domain" description="GGDEF" evidence="4">
    <location>
        <begin position="106"/>
        <end position="238"/>
    </location>
</feature>
<keyword evidence="3" id="KW-0472">Membrane</keyword>